<proteinExistence type="predicted"/>
<dbReference type="Proteomes" id="UP000060602">
    <property type="component" value="Chromosome"/>
</dbReference>
<dbReference type="InterPro" id="IPR003462">
    <property type="entry name" value="ODC_Mu_crystall"/>
</dbReference>
<dbReference type="GO" id="GO:0008473">
    <property type="term" value="F:ornithine cyclodeaminase activity"/>
    <property type="evidence" value="ECO:0007669"/>
    <property type="project" value="UniProtKB-EC"/>
</dbReference>
<dbReference type="InterPro" id="IPR023401">
    <property type="entry name" value="ODC_N"/>
</dbReference>
<dbReference type="RefSeq" id="WP_061072703.1">
    <property type="nucleotide sequence ID" value="NZ_CP014060.2"/>
</dbReference>
<reference evidence="2" key="1">
    <citation type="submission" date="2015-12" db="EMBL/GenBank/DDBJ databases">
        <title>FDA dAtabase for Regulatory Grade micrObial Sequences (FDA-ARGOS): Supporting development and validation of Infectious Disease Dx tests.</title>
        <authorList>
            <person name="Case J."/>
            <person name="Tallon L."/>
            <person name="Sadzewicz L."/>
            <person name="Sengamalay N."/>
            <person name="Ott S."/>
            <person name="Godinez A."/>
            <person name="Nagaraj S."/>
            <person name="Nadendla S."/>
            <person name="Sichtig H."/>
        </authorList>
    </citation>
    <scope>NUCLEOTIDE SEQUENCE [LARGE SCALE GENOMIC DNA]</scope>
    <source>
        <strain evidence="2">FDAARGOS_147</strain>
    </source>
</reference>
<dbReference type="PANTHER" id="PTHR13812">
    <property type="entry name" value="KETIMINE REDUCTASE MU-CRYSTALLIN"/>
    <property type="match status" value="1"/>
</dbReference>
<gene>
    <name evidence="1" type="ORF">AL504_17500</name>
</gene>
<evidence type="ECO:0000313" key="1">
    <source>
        <dbReference type="EMBL" id="AMG37640.1"/>
    </source>
</evidence>
<accession>A0A109XWZ3</accession>
<keyword evidence="1" id="KW-0456">Lyase</keyword>
<dbReference type="SUPFAM" id="SSF51735">
    <property type="entry name" value="NAD(P)-binding Rossmann-fold domains"/>
    <property type="match status" value="1"/>
</dbReference>
<dbReference type="PANTHER" id="PTHR13812:SF19">
    <property type="entry name" value="KETIMINE REDUCTASE MU-CRYSTALLIN"/>
    <property type="match status" value="1"/>
</dbReference>
<dbReference type="Pfam" id="PF02423">
    <property type="entry name" value="OCD_Mu_crystall"/>
    <property type="match status" value="1"/>
</dbReference>
<name>A0A109XWZ3_ALCXX</name>
<sequence length="356" mass="38151">MTTLLTTTDVAKIVAAQGPRKVFEDLLDYLLADFLRWQEFDKSARVASHSATGVIELMPTADNDLYSFKYVNGHPGNPTAGLSTVMAFGALAQVNTGEPLLISELTLTTALRTAATSALAARALARPGSRSMALIGNGAQSEFQALAFHHILGIDTLHLYDVDPAATDKLERNLAGVPGLRLRRFDSTAAAAKGVDIVTTVTADKAYATILTADMIEPGMHINAVGGDCPGKTELHADVLRAGPVFVEYEPQTRIEGDLQQMPADFVVTELWRVLTGQSAGRQGDRDITVFDSVGFALEDFSALRWLRDSAVKHGIGTRVEVAPRLADPKNLFELVRGRQAAAQAAARASQALLKD</sequence>
<dbReference type="NCBIfam" id="NF005762">
    <property type="entry name" value="PRK07589.1"/>
    <property type="match status" value="1"/>
</dbReference>
<protein>
    <submittedName>
        <fullName evidence="1">Ornithine cyclodeaminase</fullName>
        <ecNumber evidence="1">4.3.1.12</ecNumber>
    </submittedName>
</protein>
<dbReference type="Gene3D" id="3.30.1780.10">
    <property type="entry name" value="ornithine cyclodeaminase, domain 1"/>
    <property type="match status" value="1"/>
</dbReference>
<dbReference type="InterPro" id="IPR036291">
    <property type="entry name" value="NAD(P)-bd_dom_sf"/>
</dbReference>
<dbReference type="Gene3D" id="3.40.50.720">
    <property type="entry name" value="NAD(P)-binding Rossmann-like Domain"/>
    <property type="match status" value="1"/>
</dbReference>
<dbReference type="EMBL" id="CP014060">
    <property type="protein sequence ID" value="AMG37640.1"/>
    <property type="molecule type" value="Genomic_DNA"/>
</dbReference>
<dbReference type="EC" id="4.3.1.12" evidence="1"/>
<evidence type="ECO:0000313" key="2">
    <source>
        <dbReference type="Proteomes" id="UP000060602"/>
    </source>
</evidence>
<organism evidence="1 2">
    <name type="scientific">Alcaligenes xylosoxydans xylosoxydans</name>
    <name type="common">Achromobacter xylosoxidans</name>
    <dbReference type="NCBI Taxonomy" id="85698"/>
    <lineage>
        <taxon>Bacteria</taxon>
        <taxon>Pseudomonadati</taxon>
        <taxon>Pseudomonadota</taxon>
        <taxon>Betaproteobacteria</taxon>
        <taxon>Burkholderiales</taxon>
        <taxon>Alcaligenaceae</taxon>
        <taxon>Achromobacter</taxon>
    </lineage>
</organism>
<dbReference type="AlphaFoldDB" id="A0A109XWZ3"/>